<dbReference type="AlphaFoldDB" id="Q12RE3"/>
<dbReference type="InterPro" id="IPR033469">
    <property type="entry name" value="CYTH-like_dom_sf"/>
</dbReference>
<gene>
    <name evidence="2" type="ordered locus">Sden_0693</name>
</gene>
<dbReference type="CDD" id="cd07756">
    <property type="entry name" value="CYTH-like_Pase_CHAD"/>
    <property type="match status" value="1"/>
</dbReference>
<dbReference type="InterPro" id="IPR023577">
    <property type="entry name" value="CYTH_domain"/>
</dbReference>
<reference evidence="2 3" key="1">
    <citation type="submission" date="2006-03" db="EMBL/GenBank/DDBJ databases">
        <title>Complete sequence of Shewanella denitrificans OS217.</title>
        <authorList>
            <consortium name="US DOE Joint Genome Institute"/>
            <person name="Copeland A."/>
            <person name="Lucas S."/>
            <person name="Lapidus A."/>
            <person name="Barry K."/>
            <person name="Detter J.C."/>
            <person name="Glavina del Rio T."/>
            <person name="Hammon N."/>
            <person name="Israni S."/>
            <person name="Dalin E."/>
            <person name="Tice H."/>
            <person name="Pitluck S."/>
            <person name="Brettin T."/>
            <person name="Bruce D."/>
            <person name="Han C."/>
            <person name="Tapia R."/>
            <person name="Gilna P."/>
            <person name="Kiss H."/>
            <person name="Schmutz J."/>
            <person name="Larimer F."/>
            <person name="Land M."/>
            <person name="Hauser L."/>
            <person name="Kyrpides N."/>
            <person name="Lykidis A."/>
            <person name="Richardson P."/>
        </authorList>
    </citation>
    <scope>NUCLEOTIDE SEQUENCE [LARGE SCALE GENOMIC DNA]</scope>
    <source>
        <strain evidence="3">OS217 / ATCC BAA-1090 / DSM 15013</strain>
    </source>
</reference>
<dbReference type="HOGENOM" id="CLU_040400_0_1_6"/>
<dbReference type="RefSeq" id="WP_011495148.1">
    <property type="nucleotide sequence ID" value="NC_007954.1"/>
</dbReference>
<name>Q12RE3_SHEDO</name>
<evidence type="ECO:0000313" key="3">
    <source>
        <dbReference type="Proteomes" id="UP000001982"/>
    </source>
</evidence>
<organism evidence="2 3">
    <name type="scientific">Shewanella denitrificans (strain OS217 / ATCC BAA-1090 / DSM 15013)</name>
    <dbReference type="NCBI Taxonomy" id="318161"/>
    <lineage>
        <taxon>Bacteria</taxon>
        <taxon>Pseudomonadati</taxon>
        <taxon>Pseudomonadota</taxon>
        <taxon>Gammaproteobacteria</taxon>
        <taxon>Alteromonadales</taxon>
        <taxon>Shewanellaceae</taxon>
        <taxon>Shewanella</taxon>
    </lineage>
</organism>
<dbReference type="STRING" id="318161.Sden_0693"/>
<dbReference type="Pfam" id="PF01928">
    <property type="entry name" value="CYTH"/>
    <property type="match status" value="1"/>
</dbReference>
<dbReference type="KEGG" id="sdn:Sden_0693"/>
<dbReference type="SUPFAM" id="SSF55154">
    <property type="entry name" value="CYTH-like phosphatases"/>
    <property type="match status" value="1"/>
</dbReference>
<accession>Q12RE3</accession>
<protein>
    <submittedName>
        <fullName evidence="2">Adenylate cyclase</fullName>
    </submittedName>
</protein>
<evidence type="ECO:0000313" key="2">
    <source>
        <dbReference type="EMBL" id="ABE53983.1"/>
    </source>
</evidence>
<evidence type="ECO:0000259" key="1">
    <source>
        <dbReference type="PROSITE" id="PS51707"/>
    </source>
</evidence>
<dbReference type="Gene3D" id="2.40.320.10">
    <property type="entry name" value="Hypothetical Protein Pfu-838710-001"/>
    <property type="match status" value="1"/>
</dbReference>
<dbReference type="GO" id="GO:0050355">
    <property type="term" value="F:inorganic triphosphate phosphatase activity"/>
    <property type="evidence" value="ECO:0007669"/>
    <property type="project" value="InterPro"/>
</dbReference>
<dbReference type="PANTHER" id="PTHR39569:SF1">
    <property type="entry name" value="INORGANIC TRIPHOSPHATASE"/>
    <property type="match status" value="1"/>
</dbReference>
<dbReference type="OrthoDB" id="3034217at2"/>
<dbReference type="InterPro" id="IPR039013">
    <property type="entry name" value="YgiF"/>
</dbReference>
<dbReference type="GO" id="GO:0046872">
    <property type="term" value="F:metal ion binding"/>
    <property type="evidence" value="ECO:0007669"/>
    <property type="project" value="TreeGrafter"/>
</dbReference>
<dbReference type="Proteomes" id="UP000001982">
    <property type="component" value="Chromosome"/>
</dbReference>
<dbReference type="SMART" id="SM01118">
    <property type="entry name" value="CYTH"/>
    <property type="match status" value="1"/>
</dbReference>
<dbReference type="eggNOG" id="COG3025">
    <property type="taxonomic scope" value="Bacteria"/>
</dbReference>
<feature type="domain" description="CYTH" evidence="1">
    <location>
        <begin position="2"/>
        <end position="204"/>
    </location>
</feature>
<dbReference type="PANTHER" id="PTHR39569">
    <property type="entry name" value="INORGANIC TRIPHOSPHATASE"/>
    <property type="match status" value="1"/>
</dbReference>
<sequence length="321" mass="35877">MTKEVELKLFFQAQDYDLLVKTLGNLSGLEARPAKVLKNAYFDTPKLQLRHWDMGLRIRGFENGAKEQTIKVRGQVAGGIHSRPEYNSECLNEIPDLGLFPVDIWPNDAQLSKVQRALYCLFETNFERKIWIAKQGSSQIEVALDKGDIIASDKHQALCELELELQSGEQDSLLHLATEIAQQVPVRLGKASKAQRGYRLGGNSALASTEDLKPLPESTASLDAAALADDIGLALENWQVLDELLSAVTDSTAETELWKRLKSNLDVIEQRLEALNWQAVKTAPCWQLLLSEFNRQGRLSEQWHSLAYGQAQLALVSALRN</sequence>
<dbReference type="PROSITE" id="PS51707">
    <property type="entry name" value="CYTH"/>
    <property type="match status" value="1"/>
</dbReference>
<proteinExistence type="predicted"/>
<keyword evidence="3" id="KW-1185">Reference proteome</keyword>
<dbReference type="EMBL" id="CP000302">
    <property type="protein sequence ID" value="ABE53983.1"/>
    <property type="molecule type" value="Genomic_DNA"/>
</dbReference>